<feature type="chain" id="PRO_5014818951" evidence="2">
    <location>
        <begin position="34"/>
        <end position="505"/>
    </location>
</feature>
<accession>A0A2M9H7P8</accession>
<dbReference type="EMBL" id="PEBI01000003">
    <property type="protein sequence ID" value="PJM72826.1"/>
    <property type="molecule type" value="Genomic_DNA"/>
</dbReference>
<dbReference type="AlphaFoldDB" id="A0A2M9H7P8"/>
<dbReference type="Proteomes" id="UP000229095">
    <property type="component" value="Unassembled WGS sequence"/>
</dbReference>
<feature type="region of interest" description="Disordered" evidence="1">
    <location>
        <begin position="148"/>
        <end position="170"/>
    </location>
</feature>
<dbReference type="InterPro" id="IPR028082">
    <property type="entry name" value="Peripla_BP_I"/>
</dbReference>
<feature type="region of interest" description="Disordered" evidence="1">
    <location>
        <begin position="370"/>
        <end position="403"/>
    </location>
</feature>
<dbReference type="SUPFAM" id="SSF53822">
    <property type="entry name" value="Periplasmic binding protein-like I"/>
    <property type="match status" value="1"/>
</dbReference>
<feature type="signal peptide" evidence="2">
    <location>
        <begin position="1"/>
        <end position="33"/>
    </location>
</feature>
<dbReference type="OrthoDB" id="3239411at2"/>
<feature type="region of interest" description="Disordered" evidence="1">
    <location>
        <begin position="29"/>
        <end position="50"/>
    </location>
</feature>
<proteinExistence type="predicted"/>
<evidence type="ECO:0000256" key="1">
    <source>
        <dbReference type="SAM" id="MobiDB-lite"/>
    </source>
</evidence>
<evidence type="ECO:0000313" key="3">
    <source>
        <dbReference type="EMBL" id="PJM72826.1"/>
    </source>
</evidence>
<sequence length="505" mass="53095">MPVRGLSRWGRKATGAVMGMALLLAAASCGGPAQDTPSSSPSATTSSLGPVALMLPDDGITLSQSTPLNKWTSFGSSLKKALTDQGFDDDDITSVKSKTLEDQTRAVEDFTKENEASKDAKATLVLAPVAQPDDATRQYGDYINQSLSVDKSTENTENSPTDAKVSSSASASASDALELRSSLVKAQKAGISVVLVANTIEGYAPDAYVQMSSLREIAHTQATLLANKLDLSHATKANPKHVEILIPSSGDATDKEIFAGIWQVLGPYFKSGAAVSPSGALDSTSTEDSWKSLVVKNTDRSAISAEFTKRIGFDDDNDLHPPLDGVLAMNDMVAAAVTDALSDMKYEGSAADINPQITIGGIVDNLAGNKDLKKGKVPDPGKTDSADGDESETDAEVQNGKDDPAWPIVTGYGAYLSNITNVVNGRQWSTGLEDRNQYAADAATICRMLANGDKLASTSSLKLSTTLMDDVKVPTVHESIRSVSASNLKKMLIDPGYIRPADAGL</sequence>
<name>A0A2M9H7P8_9BIFI</name>
<protein>
    <submittedName>
        <fullName evidence="3">Uncharacterized protein</fullName>
    </submittedName>
</protein>
<feature type="compositionally biased region" description="Polar residues" evidence="1">
    <location>
        <begin position="148"/>
        <end position="165"/>
    </location>
</feature>
<feature type="compositionally biased region" description="Low complexity" evidence="1">
    <location>
        <begin position="29"/>
        <end position="47"/>
    </location>
</feature>
<organism evidence="3 4">
    <name type="scientific">Bifidobacterium primatium</name>
    <dbReference type="NCBI Taxonomy" id="2045438"/>
    <lineage>
        <taxon>Bacteria</taxon>
        <taxon>Bacillati</taxon>
        <taxon>Actinomycetota</taxon>
        <taxon>Actinomycetes</taxon>
        <taxon>Bifidobacteriales</taxon>
        <taxon>Bifidobacteriaceae</taxon>
        <taxon>Bifidobacterium</taxon>
    </lineage>
</organism>
<feature type="compositionally biased region" description="Acidic residues" evidence="1">
    <location>
        <begin position="386"/>
        <end position="395"/>
    </location>
</feature>
<comment type="caution">
    <text evidence="3">The sequence shown here is derived from an EMBL/GenBank/DDBJ whole genome shotgun (WGS) entry which is preliminary data.</text>
</comment>
<feature type="compositionally biased region" description="Basic and acidic residues" evidence="1">
    <location>
        <begin position="370"/>
        <end position="385"/>
    </location>
</feature>
<dbReference type="PROSITE" id="PS51257">
    <property type="entry name" value="PROKAR_LIPOPROTEIN"/>
    <property type="match status" value="1"/>
</dbReference>
<keyword evidence="4" id="KW-1185">Reference proteome</keyword>
<evidence type="ECO:0000256" key="2">
    <source>
        <dbReference type="SAM" id="SignalP"/>
    </source>
</evidence>
<dbReference type="Gene3D" id="3.40.50.2300">
    <property type="match status" value="1"/>
</dbReference>
<evidence type="ECO:0000313" key="4">
    <source>
        <dbReference type="Proteomes" id="UP000229095"/>
    </source>
</evidence>
<keyword evidence="2" id="KW-0732">Signal</keyword>
<dbReference type="RefSeq" id="WP_100510929.1">
    <property type="nucleotide sequence ID" value="NZ_PEBI01000003.1"/>
</dbReference>
<reference evidence="3 4" key="1">
    <citation type="submission" date="2017-10" db="EMBL/GenBank/DDBJ databases">
        <title>Draft genome sequences of strains TRE 1, TRE 9, TRE H and TRI 7, isolated from tamarins, belonging to four potential novel Bifidobacterium species.</title>
        <authorList>
            <person name="Mattarelli P."/>
            <person name="Modesto M."/>
            <person name="Puglisi E."/>
            <person name="Morelli L."/>
            <person name="Spezio C."/>
            <person name="Bonetti A."/>
            <person name="Sandri C."/>
        </authorList>
    </citation>
    <scope>NUCLEOTIDE SEQUENCE [LARGE SCALE GENOMIC DNA]</scope>
    <source>
        <strain evidence="4">TRE1</strain>
    </source>
</reference>
<gene>
    <name evidence="3" type="ORF">CS006_06045</name>
</gene>